<gene>
    <name evidence="1" type="ORF">EVAR_19712_1</name>
</gene>
<name>A0A4C1UQG2_EUMVA</name>
<proteinExistence type="predicted"/>
<keyword evidence="2" id="KW-1185">Reference proteome</keyword>
<reference evidence="1 2" key="1">
    <citation type="journal article" date="2019" name="Commun. Biol.">
        <title>The bagworm genome reveals a unique fibroin gene that provides high tensile strength.</title>
        <authorList>
            <person name="Kono N."/>
            <person name="Nakamura H."/>
            <person name="Ohtoshi R."/>
            <person name="Tomita M."/>
            <person name="Numata K."/>
            <person name="Arakawa K."/>
        </authorList>
    </citation>
    <scope>NUCLEOTIDE SEQUENCE [LARGE SCALE GENOMIC DNA]</scope>
</reference>
<dbReference type="EMBL" id="BGZK01000210">
    <property type="protein sequence ID" value="GBP28671.1"/>
    <property type="molecule type" value="Genomic_DNA"/>
</dbReference>
<dbReference type="AlphaFoldDB" id="A0A4C1UQG2"/>
<sequence length="189" mass="21125">MCQTARHIISAVTEQAKRLRPNSFRRSAPGGTETKVPAGRAAWGGGPSDKLIIICHWPNPPRTSNLGPRVIAPRHHLLMPREPPGGAALSLDRSKFEQIIYGRTHLTRTELPIGLPIYEVKITSNNRIMVIKKPLSRLVSNYVERARRTLLMRRNPETCLITDLKDTLQMLAPVCQKFSSHGSSANNHE</sequence>
<accession>A0A4C1UQG2</accession>
<dbReference type="Proteomes" id="UP000299102">
    <property type="component" value="Unassembled WGS sequence"/>
</dbReference>
<evidence type="ECO:0000313" key="1">
    <source>
        <dbReference type="EMBL" id="GBP28671.1"/>
    </source>
</evidence>
<organism evidence="1 2">
    <name type="scientific">Eumeta variegata</name>
    <name type="common">Bagworm moth</name>
    <name type="synonym">Eumeta japonica</name>
    <dbReference type="NCBI Taxonomy" id="151549"/>
    <lineage>
        <taxon>Eukaryota</taxon>
        <taxon>Metazoa</taxon>
        <taxon>Ecdysozoa</taxon>
        <taxon>Arthropoda</taxon>
        <taxon>Hexapoda</taxon>
        <taxon>Insecta</taxon>
        <taxon>Pterygota</taxon>
        <taxon>Neoptera</taxon>
        <taxon>Endopterygota</taxon>
        <taxon>Lepidoptera</taxon>
        <taxon>Glossata</taxon>
        <taxon>Ditrysia</taxon>
        <taxon>Tineoidea</taxon>
        <taxon>Psychidae</taxon>
        <taxon>Oiketicinae</taxon>
        <taxon>Eumeta</taxon>
    </lineage>
</organism>
<comment type="caution">
    <text evidence="1">The sequence shown here is derived from an EMBL/GenBank/DDBJ whole genome shotgun (WGS) entry which is preliminary data.</text>
</comment>
<protein>
    <submittedName>
        <fullName evidence="1">Uncharacterized protein</fullName>
    </submittedName>
</protein>
<evidence type="ECO:0000313" key="2">
    <source>
        <dbReference type="Proteomes" id="UP000299102"/>
    </source>
</evidence>